<accession>A0A815N0C1</accession>
<dbReference type="AlphaFoldDB" id="A0A815N0C1"/>
<dbReference type="InterPro" id="IPR052035">
    <property type="entry name" value="ZnF_BED_domain_contain"/>
</dbReference>
<comment type="subcellular location">
    <subcellularLocation>
        <location evidence="1">Nucleus</location>
    </subcellularLocation>
</comment>
<keyword evidence="4" id="KW-0862">Zinc</keyword>
<dbReference type="PANTHER" id="PTHR46481">
    <property type="entry name" value="ZINC FINGER BED DOMAIN-CONTAINING PROTEIN 4"/>
    <property type="match status" value="1"/>
</dbReference>
<sequence length="687" mass="78334">MIFFQQVYQGSKNSDANLRKHLASSVHQVPNVLYASQTNDGSNVQVPVPVISPERKRELHTAAVNCILRDGLAFGIFREPGMSQFLQTAIPGYVGPNRKTVRQKIAKIYSSYTTKLRSVLSKVDFIALTCDLWRSSKRVHYISLTGHVFNTKYETVPIVLGCRRVIGRHLSTTIERYIEFELKRLNIKQEQLVSITTDNGSEMKKATSTLKFGNRISCMAHNLNLVVKRGLCLWTEPNPDDFPLVLDSNSDEWEDIDDIDYGASDVDENLIEVATDLLNDEDKGDDDDDDNSNQGNDTSHNDTNDDEFESDSDDDINFSSLTISDNKLSSIDHYELLLYVFNLMKKTRAGVKFIRNHNDTDAYVVKYVELKNKTQKEKIGGLVLDMIIRWNSSYLLLHRLLAHSDIVNSVFSFPNNFNGLTDKQKKRLDELKLKQNEWDLLVHIRDVLKPFDASTNALSGQYYPTIASSYLIWCFLSHYLHPKSNDEPVLLALKESLRFRFDMYCNSKLPPGQIETMMIAAFLDPKTYPFLNDDDRKIAKKLLFKKLKNTSAANVNLPPTSTNSTENPSNPLYQLAIMCGHTVSFTSLSISQRPITLDEELSTYIQSVRTATSFQEFWSSNEKVLPRLARLVRRTNISPITSVASEALFSVANFLSRKQRSGLSSRTLRYLLVLKNRHLLDKLEQNY</sequence>
<dbReference type="GO" id="GO:0046983">
    <property type="term" value="F:protein dimerization activity"/>
    <property type="evidence" value="ECO:0007669"/>
    <property type="project" value="InterPro"/>
</dbReference>
<keyword evidence="2" id="KW-0479">Metal-binding</keyword>
<gene>
    <name evidence="8" type="ORF">ZHD862_LOCUS34359</name>
</gene>
<name>A0A815N0C1_9BILA</name>
<feature type="compositionally biased region" description="Acidic residues" evidence="6">
    <location>
        <begin position="304"/>
        <end position="313"/>
    </location>
</feature>
<dbReference type="Proteomes" id="UP000663864">
    <property type="component" value="Unassembled WGS sequence"/>
</dbReference>
<dbReference type="SUPFAM" id="SSF53098">
    <property type="entry name" value="Ribonuclease H-like"/>
    <property type="match status" value="1"/>
</dbReference>
<evidence type="ECO:0000256" key="5">
    <source>
        <dbReference type="ARBA" id="ARBA00023242"/>
    </source>
</evidence>
<dbReference type="PANTHER" id="PTHR46481:SF10">
    <property type="entry name" value="ZINC FINGER BED DOMAIN-CONTAINING PROTEIN 39"/>
    <property type="match status" value="1"/>
</dbReference>
<evidence type="ECO:0000256" key="1">
    <source>
        <dbReference type="ARBA" id="ARBA00004123"/>
    </source>
</evidence>
<evidence type="ECO:0000256" key="4">
    <source>
        <dbReference type="ARBA" id="ARBA00022833"/>
    </source>
</evidence>
<evidence type="ECO:0000313" key="9">
    <source>
        <dbReference type="Proteomes" id="UP000663864"/>
    </source>
</evidence>
<reference evidence="8" key="1">
    <citation type="submission" date="2021-02" db="EMBL/GenBank/DDBJ databases">
        <authorList>
            <person name="Nowell W R."/>
        </authorList>
    </citation>
    <scope>NUCLEOTIDE SEQUENCE</scope>
</reference>
<proteinExistence type="predicted"/>
<dbReference type="Pfam" id="PF05699">
    <property type="entry name" value="Dimer_Tnp_hAT"/>
    <property type="match status" value="1"/>
</dbReference>
<evidence type="ECO:0000256" key="2">
    <source>
        <dbReference type="ARBA" id="ARBA00022723"/>
    </source>
</evidence>
<feature type="compositionally biased region" description="Acidic residues" evidence="6">
    <location>
        <begin position="279"/>
        <end position="291"/>
    </location>
</feature>
<feature type="region of interest" description="Disordered" evidence="6">
    <location>
        <begin position="279"/>
        <end position="313"/>
    </location>
</feature>
<dbReference type="InterPro" id="IPR008906">
    <property type="entry name" value="HATC_C_dom"/>
</dbReference>
<keyword evidence="3" id="KW-0863">Zinc-finger</keyword>
<dbReference type="InterPro" id="IPR012337">
    <property type="entry name" value="RNaseH-like_sf"/>
</dbReference>
<dbReference type="GO" id="GO:0008270">
    <property type="term" value="F:zinc ion binding"/>
    <property type="evidence" value="ECO:0007669"/>
    <property type="project" value="UniProtKB-KW"/>
</dbReference>
<dbReference type="EMBL" id="CAJNOT010004393">
    <property type="protein sequence ID" value="CAF1430561.1"/>
    <property type="molecule type" value="Genomic_DNA"/>
</dbReference>
<feature type="domain" description="HAT C-terminal dimerisation" evidence="7">
    <location>
        <begin position="615"/>
        <end position="675"/>
    </location>
</feature>
<evidence type="ECO:0000256" key="6">
    <source>
        <dbReference type="SAM" id="MobiDB-lite"/>
    </source>
</evidence>
<dbReference type="GO" id="GO:0005634">
    <property type="term" value="C:nucleus"/>
    <property type="evidence" value="ECO:0007669"/>
    <property type="project" value="UniProtKB-SubCell"/>
</dbReference>
<evidence type="ECO:0000313" key="8">
    <source>
        <dbReference type="EMBL" id="CAF1430561.1"/>
    </source>
</evidence>
<comment type="caution">
    <text evidence="8">The sequence shown here is derived from an EMBL/GenBank/DDBJ whole genome shotgun (WGS) entry which is preliminary data.</text>
</comment>
<protein>
    <recommendedName>
        <fullName evidence="7">HAT C-terminal dimerisation domain-containing protein</fullName>
    </recommendedName>
</protein>
<evidence type="ECO:0000259" key="7">
    <source>
        <dbReference type="Pfam" id="PF05699"/>
    </source>
</evidence>
<organism evidence="8 9">
    <name type="scientific">Rotaria sordida</name>
    <dbReference type="NCBI Taxonomy" id="392033"/>
    <lineage>
        <taxon>Eukaryota</taxon>
        <taxon>Metazoa</taxon>
        <taxon>Spiralia</taxon>
        <taxon>Gnathifera</taxon>
        <taxon>Rotifera</taxon>
        <taxon>Eurotatoria</taxon>
        <taxon>Bdelloidea</taxon>
        <taxon>Philodinida</taxon>
        <taxon>Philodinidae</taxon>
        <taxon>Rotaria</taxon>
    </lineage>
</organism>
<keyword evidence="5" id="KW-0539">Nucleus</keyword>
<evidence type="ECO:0000256" key="3">
    <source>
        <dbReference type="ARBA" id="ARBA00022771"/>
    </source>
</evidence>